<dbReference type="EMBL" id="CAJJDN010000003">
    <property type="protein sequence ID" value="CAD8048188.1"/>
    <property type="molecule type" value="Genomic_DNA"/>
</dbReference>
<dbReference type="AlphaFoldDB" id="A0A8S1K5H8"/>
<accession>A0A8S1K5H8</accession>
<proteinExistence type="predicted"/>
<dbReference type="OrthoDB" id="290302at2759"/>
<gene>
    <name evidence="1" type="ORF">PSON_ATCC_30995.1.T0030108</name>
</gene>
<evidence type="ECO:0000313" key="2">
    <source>
        <dbReference type="Proteomes" id="UP000692954"/>
    </source>
</evidence>
<sequence length="146" mass="17387">MSNLNENDKQLQKTKSRWETLIQNITKNKQKESNIIGYKHQIFKSIQKNKSHLKKRIQQPTQTINQYLKISKQKICYFLKLQDSQGFIKEFRCYDDKVLNIPKSCNQIIAHSLDNDCQSDDEQVQQAVDQLKYLLESQLNQYKKSF</sequence>
<organism evidence="1 2">
    <name type="scientific">Paramecium sonneborni</name>
    <dbReference type="NCBI Taxonomy" id="65129"/>
    <lineage>
        <taxon>Eukaryota</taxon>
        <taxon>Sar</taxon>
        <taxon>Alveolata</taxon>
        <taxon>Ciliophora</taxon>
        <taxon>Intramacronucleata</taxon>
        <taxon>Oligohymenophorea</taxon>
        <taxon>Peniculida</taxon>
        <taxon>Parameciidae</taxon>
        <taxon>Paramecium</taxon>
    </lineage>
</organism>
<name>A0A8S1K5H8_9CILI</name>
<comment type="caution">
    <text evidence="1">The sequence shown here is derived from an EMBL/GenBank/DDBJ whole genome shotgun (WGS) entry which is preliminary data.</text>
</comment>
<protein>
    <submittedName>
        <fullName evidence="1">Uncharacterized protein</fullName>
    </submittedName>
</protein>
<reference evidence="1" key="1">
    <citation type="submission" date="2021-01" db="EMBL/GenBank/DDBJ databases">
        <authorList>
            <consortium name="Genoscope - CEA"/>
            <person name="William W."/>
        </authorList>
    </citation>
    <scope>NUCLEOTIDE SEQUENCE</scope>
</reference>
<evidence type="ECO:0000313" key="1">
    <source>
        <dbReference type="EMBL" id="CAD8048188.1"/>
    </source>
</evidence>
<keyword evidence="2" id="KW-1185">Reference proteome</keyword>
<dbReference type="Proteomes" id="UP000692954">
    <property type="component" value="Unassembled WGS sequence"/>
</dbReference>